<evidence type="ECO:0000256" key="6">
    <source>
        <dbReference type="SAM" id="MobiDB-lite"/>
    </source>
</evidence>
<keyword evidence="4" id="KW-0862">Zinc</keyword>
<dbReference type="GO" id="GO:0008270">
    <property type="term" value="F:zinc ion binding"/>
    <property type="evidence" value="ECO:0007669"/>
    <property type="project" value="UniProtKB-KW"/>
</dbReference>
<dbReference type="Proteomes" id="UP000596742">
    <property type="component" value="Unassembled WGS sequence"/>
</dbReference>
<keyword evidence="5" id="KW-0539">Nucleus</keyword>
<evidence type="ECO:0000256" key="2">
    <source>
        <dbReference type="ARBA" id="ARBA00022723"/>
    </source>
</evidence>
<dbReference type="SUPFAM" id="SSF57716">
    <property type="entry name" value="Glucocorticoid receptor-like (DNA-binding domain)"/>
    <property type="match status" value="1"/>
</dbReference>
<dbReference type="EMBL" id="UYJE01006665">
    <property type="protein sequence ID" value="VDI47917.1"/>
    <property type="molecule type" value="Genomic_DNA"/>
</dbReference>
<reference evidence="8" key="1">
    <citation type="submission" date="2018-11" db="EMBL/GenBank/DDBJ databases">
        <authorList>
            <person name="Alioto T."/>
            <person name="Alioto T."/>
        </authorList>
    </citation>
    <scope>NUCLEOTIDE SEQUENCE</scope>
</reference>
<keyword evidence="3" id="KW-0863">Zinc-finger</keyword>
<evidence type="ECO:0000313" key="8">
    <source>
        <dbReference type="EMBL" id="VDI47917.1"/>
    </source>
</evidence>
<dbReference type="PROSITE" id="PS50064">
    <property type="entry name" value="ZF_PARP_2"/>
    <property type="match status" value="1"/>
</dbReference>
<evidence type="ECO:0000256" key="3">
    <source>
        <dbReference type="ARBA" id="ARBA00022771"/>
    </source>
</evidence>
<dbReference type="Gene3D" id="3.30.1740.10">
    <property type="entry name" value="Zinc finger, PARP-type"/>
    <property type="match status" value="1"/>
</dbReference>
<evidence type="ECO:0000259" key="7">
    <source>
        <dbReference type="PROSITE" id="PS50064"/>
    </source>
</evidence>
<evidence type="ECO:0000313" key="9">
    <source>
        <dbReference type="Proteomes" id="UP000596742"/>
    </source>
</evidence>
<keyword evidence="9" id="KW-1185">Reference proteome</keyword>
<feature type="compositionally biased region" description="Basic and acidic residues" evidence="6">
    <location>
        <begin position="149"/>
        <end position="248"/>
    </location>
</feature>
<organism evidence="8 9">
    <name type="scientific">Mytilus galloprovincialis</name>
    <name type="common">Mediterranean mussel</name>
    <dbReference type="NCBI Taxonomy" id="29158"/>
    <lineage>
        <taxon>Eukaryota</taxon>
        <taxon>Metazoa</taxon>
        <taxon>Spiralia</taxon>
        <taxon>Lophotrochozoa</taxon>
        <taxon>Mollusca</taxon>
        <taxon>Bivalvia</taxon>
        <taxon>Autobranchia</taxon>
        <taxon>Pteriomorphia</taxon>
        <taxon>Mytilida</taxon>
        <taxon>Mytiloidea</taxon>
        <taxon>Mytilidae</taxon>
        <taxon>Mytilinae</taxon>
        <taxon>Mytilus</taxon>
    </lineage>
</organism>
<evidence type="ECO:0000256" key="4">
    <source>
        <dbReference type="ARBA" id="ARBA00022833"/>
    </source>
</evidence>
<proteinExistence type="predicted"/>
<evidence type="ECO:0000256" key="1">
    <source>
        <dbReference type="ARBA" id="ARBA00004123"/>
    </source>
</evidence>
<comment type="subcellular location">
    <subcellularLocation>
        <location evidence="1">Nucleus</location>
    </subcellularLocation>
</comment>
<feature type="region of interest" description="Disordered" evidence="6">
    <location>
        <begin position="140"/>
        <end position="261"/>
    </location>
</feature>
<gene>
    <name evidence="8" type="ORF">MGAL_10B036475</name>
</gene>
<sequence length="276" mass="32484">MAFSFNGSPYFYSLGLQRYAEPKYLLKIDYAVSSRARYRAYDCSVDDIFNSSNRISEGELRIGIQYNVWPYTEWYHFDCFWESGFQEFYQEHKKEVKRLMIRIHELMEGFDYLDEDDQIKSIDELQSGINAMEYMENEEGFDFSDEEDKDKNVDEEKGSMEKKNKEKLNTKTNNKDIEKEKRENIERKKVEDKMKVQKEDGIGSNKKDGIGNKKEDGIRSKKENEIDSKKDVDQIEGERNCGAKDTGKRRNLRRRKASSNACSCCDIAHSSSKIRK</sequence>
<dbReference type="GO" id="GO:0005634">
    <property type="term" value="C:nucleus"/>
    <property type="evidence" value="ECO:0007669"/>
    <property type="project" value="UniProtKB-SubCell"/>
</dbReference>
<dbReference type="InterPro" id="IPR001510">
    <property type="entry name" value="Znf_PARP"/>
</dbReference>
<keyword evidence="2" id="KW-0479">Metal-binding</keyword>
<name>A0A8B6FE47_MYTGA</name>
<evidence type="ECO:0000256" key="5">
    <source>
        <dbReference type="ARBA" id="ARBA00023242"/>
    </source>
</evidence>
<accession>A0A8B6FE47</accession>
<feature type="domain" description="PARP-type" evidence="7">
    <location>
        <begin position="26"/>
        <end position="118"/>
    </location>
</feature>
<dbReference type="AlphaFoldDB" id="A0A8B6FE47"/>
<dbReference type="GO" id="GO:0003677">
    <property type="term" value="F:DNA binding"/>
    <property type="evidence" value="ECO:0007669"/>
    <property type="project" value="InterPro"/>
</dbReference>
<dbReference type="InterPro" id="IPR036957">
    <property type="entry name" value="Znf_PARP_sf"/>
</dbReference>
<protein>
    <recommendedName>
        <fullName evidence="7">PARP-type domain-containing protein</fullName>
    </recommendedName>
</protein>
<comment type="caution">
    <text evidence="8">The sequence shown here is derived from an EMBL/GenBank/DDBJ whole genome shotgun (WGS) entry which is preliminary data.</text>
</comment>